<accession>A0A2J6QLB9</accession>
<feature type="region of interest" description="Disordered" evidence="1">
    <location>
        <begin position="267"/>
        <end position="303"/>
    </location>
</feature>
<feature type="region of interest" description="Disordered" evidence="1">
    <location>
        <begin position="1"/>
        <end position="68"/>
    </location>
</feature>
<feature type="compositionally biased region" description="Basic residues" evidence="1">
    <location>
        <begin position="1"/>
        <end position="11"/>
    </location>
</feature>
<dbReference type="EMBL" id="KZ613466">
    <property type="protein sequence ID" value="PMD27039.1"/>
    <property type="molecule type" value="Genomic_DNA"/>
</dbReference>
<proteinExistence type="predicted"/>
<name>A0A2J6QLB9_9HELO</name>
<protein>
    <recommendedName>
        <fullName evidence="4">SprT-like domain-containing protein</fullName>
    </recommendedName>
</protein>
<dbReference type="OrthoDB" id="3551462at2759"/>
<feature type="compositionally biased region" description="Basic and acidic residues" evidence="1">
    <location>
        <begin position="12"/>
        <end position="32"/>
    </location>
</feature>
<feature type="compositionally biased region" description="Acidic residues" evidence="1">
    <location>
        <begin position="288"/>
        <end position="297"/>
    </location>
</feature>
<dbReference type="AlphaFoldDB" id="A0A2J6QLB9"/>
<keyword evidence="3" id="KW-1185">Reference proteome</keyword>
<evidence type="ECO:0000313" key="2">
    <source>
        <dbReference type="EMBL" id="PMD27039.1"/>
    </source>
</evidence>
<sequence>MVKGSHHHHHKKQEDMKVSEHQKSGLKPESHQQTRSSHFAHLDDHNPGETNHRQFLDDLPNPKPSRYHPQELSYLLQQNANRRMSSQLSATAIHILRGRVPNCESESEVHELMEVWLSVLDEIFFFRKVKPYLTGGIGDYHKPYKHIEGQHNPTKARIEVNTAHWEYRPQRAEYHFINTLLHEMLHAFFAVFTCERKRCCYRKMRKDPDWGYKGQGHGSAWCNAMISIQRNFEEMPIEAQLRRWGLWGKTAMNLMFNEETSFIRAEWPSEDSEDEDTEKWNSENGNSSDEDDDVDSEEDHRVHRHRHESYFPRYLPCRELGSHCLTKEKAEAYYYNSPIFINFARISVK</sequence>
<evidence type="ECO:0000256" key="1">
    <source>
        <dbReference type="SAM" id="MobiDB-lite"/>
    </source>
</evidence>
<evidence type="ECO:0000313" key="3">
    <source>
        <dbReference type="Proteomes" id="UP000235672"/>
    </source>
</evidence>
<organism evidence="2 3">
    <name type="scientific">Hyaloscypha hepaticicola</name>
    <dbReference type="NCBI Taxonomy" id="2082293"/>
    <lineage>
        <taxon>Eukaryota</taxon>
        <taxon>Fungi</taxon>
        <taxon>Dikarya</taxon>
        <taxon>Ascomycota</taxon>
        <taxon>Pezizomycotina</taxon>
        <taxon>Leotiomycetes</taxon>
        <taxon>Helotiales</taxon>
        <taxon>Hyaloscyphaceae</taxon>
        <taxon>Hyaloscypha</taxon>
    </lineage>
</organism>
<feature type="compositionally biased region" description="Acidic residues" evidence="1">
    <location>
        <begin position="268"/>
        <end position="277"/>
    </location>
</feature>
<dbReference type="Proteomes" id="UP000235672">
    <property type="component" value="Unassembled WGS sequence"/>
</dbReference>
<gene>
    <name evidence="2" type="ORF">NA56DRAFT_653924</name>
</gene>
<evidence type="ECO:0008006" key="4">
    <source>
        <dbReference type="Google" id="ProtNLM"/>
    </source>
</evidence>
<reference evidence="2 3" key="1">
    <citation type="submission" date="2016-05" db="EMBL/GenBank/DDBJ databases">
        <title>A degradative enzymes factory behind the ericoid mycorrhizal symbiosis.</title>
        <authorList>
            <consortium name="DOE Joint Genome Institute"/>
            <person name="Martino E."/>
            <person name="Morin E."/>
            <person name="Grelet G."/>
            <person name="Kuo A."/>
            <person name="Kohler A."/>
            <person name="Daghino S."/>
            <person name="Barry K."/>
            <person name="Choi C."/>
            <person name="Cichocki N."/>
            <person name="Clum A."/>
            <person name="Copeland A."/>
            <person name="Hainaut M."/>
            <person name="Haridas S."/>
            <person name="Labutti K."/>
            <person name="Lindquist E."/>
            <person name="Lipzen A."/>
            <person name="Khouja H.-R."/>
            <person name="Murat C."/>
            <person name="Ohm R."/>
            <person name="Olson A."/>
            <person name="Spatafora J."/>
            <person name="Veneault-Fourrey C."/>
            <person name="Henrissat B."/>
            <person name="Grigoriev I."/>
            <person name="Martin F."/>
            <person name="Perotto S."/>
        </authorList>
    </citation>
    <scope>NUCLEOTIDE SEQUENCE [LARGE SCALE GENOMIC DNA]</scope>
    <source>
        <strain evidence="2 3">UAMH 7357</strain>
    </source>
</reference>
<feature type="compositionally biased region" description="Basic and acidic residues" evidence="1">
    <location>
        <begin position="40"/>
        <end position="56"/>
    </location>
</feature>